<dbReference type="EMBL" id="VLNR01000011">
    <property type="protein sequence ID" value="TSE09832.1"/>
    <property type="molecule type" value="Genomic_DNA"/>
</dbReference>
<evidence type="ECO:0000256" key="2">
    <source>
        <dbReference type="ARBA" id="ARBA00022729"/>
    </source>
</evidence>
<dbReference type="InterPro" id="IPR008979">
    <property type="entry name" value="Galactose-bd-like_sf"/>
</dbReference>
<dbReference type="GO" id="GO:0033916">
    <property type="term" value="F:beta-agarase activity"/>
    <property type="evidence" value="ECO:0007669"/>
    <property type="project" value="InterPro"/>
</dbReference>
<feature type="chain" id="PRO_5022008004" evidence="5">
    <location>
        <begin position="20"/>
        <end position="680"/>
    </location>
</feature>
<dbReference type="CDD" id="cd04079">
    <property type="entry name" value="CBM6_agarase-like"/>
    <property type="match status" value="1"/>
</dbReference>
<keyword evidence="4" id="KW-0326">Glycosidase</keyword>
<dbReference type="RefSeq" id="WP_143916008.1">
    <property type="nucleotide sequence ID" value="NZ_CANMIK010000045.1"/>
</dbReference>
<dbReference type="PROSITE" id="PS51762">
    <property type="entry name" value="GH16_2"/>
    <property type="match status" value="1"/>
</dbReference>
<dbReference type="InterPro" id="IPR008964">
    <property type="entry name" value="Invasin/intimin_cell_adhesion"/>
</dbReference>
<dbReference type="InterPro" id="IPR003343">
    <property type="entry name" value="Big_2"/>
</dbReference>
<keyword evidence="3" id="KW-0378">Hydrolase</keyword>
<feature type="signal peptide" evidence="5">
    <location>
        <begin position="1"/>
        <end position="19"/>
    </location>
</feature>
<dbReference type="SMART" id="SM00606">
    <property type="entry name" value="CBD_IV"/>
    <property type="match status" value="1"/>
</dbReference>
<dbReference type="AlphaFoldDB" id="A0A554VNB6"/>
<proteinExistence type="inferred from homology"/>
<organism evidence="8 9">
    <name type="scientific">Aquimarina algiphila</name>
    <dbReference type="NCBI Taxonomy" id="2047982"/>
    <lineage>
        <taxon>Bacteria</taxon>
        <taxon>Pseudomonadati</taxon>
        <taxon>Bacteroidota</taxon>
        <taxon>Flavobacteriia</taxon>
        <taxon>Flavobacteriales</taxon>
        <taxon>Flavobacteriaceae</taxon>
        <taxon>Aquimarina</taxon>
    </lineage>
</organism>
<keyword evidence="2 5" id="KW-0732">Signal</keyword>
<dbReference type="InterPro" id="IPR006584">
    <property type="entry name" value="Cellulose-bd_IV"/>
</dbReference>
<comment type="caution">
    <text evidence="8">The sequence shown here is derived from an EMBL/GenBank/DDBJ whole genome shotgun (WGS) entry which is preliminary data.</text>
</comment>
<dbReference type="PROSITE" id="PS51175">
    <property type="entry name" value="CBM6"/>
    <property type="match status" value="1"/>
</dbReference>
<dbReference type="Pfam" id="PF02368">
    <property type="entry name" value="Big_2"/>
    <property type="match status" value="1"/>
</dbReference>
<feature type="domain" description="GH16" evidence="7">
    <location>
        <begin position="20"/>
        <end position="364"/>
    </location>
</feature>
<evidence type="ECO:0000256" key="3">
    <source>
        <dbReference type="ARBA" id="ARBA00022801"/>
    </source>
</evidence>
<keyword evidence="9" id="KW-1185">Reference proteome</keyword>
<dbReference type="GO" id="GO:0005975">
    <property type="term" value="P:carbohydrate metabolic process"/>
    <property type="evidence" value="ECO:0007669"/>
    <property type="project" value="InterPro"/>
</dbReference>
<dbReference type="SMART" id="SM00635">
    <property type="entry name" value="BID_2"/>
    <property type="match status" value="1"/>
</dbReference>
<dbReference type="NCBIfam" id="TIGR04183">
    <property type="entry name" value="Por_Secre_tail"/>
    <property type="match status" value="1"/>
</dbReference>
<protein>
    <submittedName>
        <fullName evidence="8">Carbohydrate-binding protein</fullName>
    </submittedName>
</protein>
<evidence type="ECO:0000256" key="1">
    <source>
        <dbReference type="ARBA" id="ARBA00006865"/>
    </source>
</evidence>
<evidence type="ECO:0000313" key="9">
    <source>
        <dbReference type="Proteomes" id="UP000318833"/>
    </source>
</evidence>
<dbReference type="GO" id="GO:0030246">
    <property type="term" value="F:carbohydrate binding"/>
    <property type="evidence" value="ECO:0007669"/>
    <property type="project" value="InterPro"/>
</dbReference>
<dbReference type="SUPFAM" id="SSF49899">
    <property type="entry name" value="Concanavalin A-like lectins/glucanases"/>
    <property type="match status" value="1"/>
</dbReference>
<name>A0A554VNB6_9FLAO</name>
<dbReference type="Gene3D" id="2.60.40.1080">
    <property type="match status" value="1"/>
</dbReference>
<dbReference type="InterPro" id="IPR016287">
    <property type="entry name" value="Beta_agarase"/>
</dbReference>
<evidence type="ECO:0000256" key="5">
    <source>
        <dbReference type="SAM" id="SignalP"/>
    </source>
</evidence>
<evidence type="ECO:0000313" key="8">
    <source>
        <dbReference type="EMBL" id="TSE09832.1"/>
    </source>
</evidence>
<gene>
    <name evidence="8" type="ORF">FOF46_07395</name>
</gene>
<dbReference type="InterPro" id="IPR005084">
    <property type="entry name" value="CBM6"/>
</dbReference>
<feature type="domain" description="CBM6" evidence="6">
    <location>
        <begin position="458"/>
        <end position="589"/>
    </location>
</feature>
<dbReference type="OrthoDB" id="9809583at2"/>
<dbReference type="Proteomes" id="UP000318833">
    <property type="component" value="Unassembled WGS sequence"/>
</dbReference>
<accession>A0A554VNB6</accession>
<dbReference type="Gene3D" id="2.60.120.260">
    <property type="entry name" value="Galactose-binding domain-like"/>
    <property type="match status" value="1"/>
</dbReference>
<dbReference type="Pfam" id="PF03422">
    <property type="entry name" value="CBM_6"/>
    <property type="match status" value="1"/>
</dbReference>
<dbReference type="InterPro" id="IPR026444">
    <property type="entry name" value="Secre_tail"/>
</dbReference>
<evidence type="ECO:0000259" key="6">
    <source>
        <dbReference type="PROSITE" id="PS51175"/>
    </source>
</evidence>
<evidence type="ECO:0000259" key="7">
    <source>
        <dbReference type="PROSITE" id="PS51762"/>
    </source>
</evidence>
<reference evidence="8 9" key="1">
    <citation type="submission" date="2019-07" db="EMBL/GenBank/DDBJ databases">
        <title>The draft genome sequence of Aquimarina algiphila M91.</title>
        <authorList>
            <person name="Meng X."/>
        </authorList>
    </citation>
    <scope>NUCLEOTIDE SEQUENCE [LARGE SCALE GENOMIC DNA]</scope>
    <source>
        <strain evidence="8 9">M91</strain>
    </source>
</reference>
<dbReference type="SUPFAM" id="SSF49785">
    <property type="entry name" value="Galactose-binding domain-like"/>
    <property type="match status" value="1"/>
</dbReference>
<dbReference type="Pfam" id="PF18962">
    <property type="entry name" value="Por_Secre_tail"/>
    <property type="match status" value="1"/>
</dbReference>
<dbReference type="InterPro" id="IPR013320">
    <property type="entry name" value="ConA-like_dom_sf"/>
</dbReference>
<dbReference type="CDD" id="cd02178">
    <property type="entry name" value="GH16_beta_agarase"/>
    <property type="match status" value="1"/>
</dbReference>
<dbReference type="Gene3D" id="2.60.120.200">
    <property type="match status" value="1"/>
</dbReference>
<sequence length="680" mass="75071">MKTQTLLIAFCLVFLQLQAQDWNGISVPANAGQGKTWELQEGPSDSFNYTFNETNQRSNFGSNKWYNFYHNGWDGPGTTYWQYNHVSVNGSDLVLRASRNPSTAKLGVPGVNAGCITSNNRVKFPVYVEANVSVADIVLASDVWLLSPDDTQEIDIIECYGGDEQGNAFFSEFIHLSHHSFVRNPFTDYQPRDRNSWWSRSDVNNWGEWSWNNGNRRYVRIGVNWISPFHFEYYVDGELVRVLYDKAFATKRNGTWFYTYPTMTNGALDTGSDGFQLAVQYATGSSYSFQTLQAASNTSSVSVIDPFNYQGGNGFTKEMDIIINVESQDWHVLAGRTPTDAQLNDPARNTMKVDWLRVYKPISSNNTIPVTGVTVTPNNLSLAVGETGYLTGAVIPANASVKTMTFTSSNTSVATVNQSGVLTAIGNGTATITLNTTDGGFTTTATVTVTSNPTTDDIVIEAEDFINTGGTYNDSNAGGPGFGVNATGTSINYVNTGDWAEYTINVGSSGNYKIEYQISTPSNNAQVQLLIDGVVVATDNVTNSGQWDNYSTLVSSNMITNLTSGNHTVRVLASGTNPWQWNLDKITLTRINNNRTLSKNKDLRTLSLFPNPSTATVFIRGLNKEIKHDIHVYDIKGAKYIEEKLSHDHMINIERLPKGAYFIVIDNLDKSKSTLKLIKN</sequence>
<comment type="similarity">
    <text evidence="1">Belongs to the glycosyl hydrolase 16 family.</text>
</comment>
<dbReference type="SUPFAM" id="SSF49373">
    <property type="entry name" value="Invasin/intimin cell-adhesion fragments"/>
    <property type="match status" value="1"/>
</dbReference>
<dbReference type="InterPro" id="IPR000757">
    <property type="entry name" value="Beta-glucanase-like"/>
</dbReference>
<evidence type="ECO:0000256" key="4">
    <source>
        <dbReference type="ARBA" id="ARBA00023295"/>
    </source>
</evidence>